<dbReference type="RefSeq" id="WP_071158785.1">
    <property type="nucleotide sequence ID" value="NZ_MBRJ01000040.1"/>
</dbReference>
<reference evidence="1 2" key="1">
    <citation type="submission" date="2016-07" db="EMBL/GenBank/DDBJ databases">
        <title>Bacillus oceanisediminis whole genome.</title>
        <authorList>
            <person name="Pal Y."/>
            <person name="Verma A."/>
            <person name="Mual P."/>
            <person name="Srinivasan K."/>
        </authorList>
    </citation>
    <scope>NUCLEOTIDE SEQUENCE [LARGE SCALE GENOMIC DNA]</scope>
    <source>
        <strain evidence="1 2">Bhandara28</strain>
    </source>
</reference>
<protein>
    <submittedName>
        <fullName evidence="1">Uncharacterized protein</fullName>
    </submittedName>
</protein>
<organism evidence="1 2">
    <name type="scientific">Cytobacillus oceanisediminis</name>
    <dbReference type="NCBI Taxonomy" id="665099"/>
    <lineage>
        <taxon>Bacteria</taxon>
        <taxon>Bacillati</taxon>
        <taxon>Bacillota</taxon>
        <taxon>Bacilli</taxon>
        <taxon>Bacillales</taxon>
        <taxon>Bacillaceae</taxon>
        <taxon>Cytobacillus</taxon>
    </lineage>
</organism>
<accession>A0ABX3CNY8</accession>
<name>A0ABX3CNY8_9BACI</name>
<keyword evidence="2" id="KW-1185">Reference proteome</keyword>
<proteinExistence type="predicted"/>
<dbReference type="Proteomes" id="UP000180194">
    <property type="component" value="Unassembled WGS sequence"/>
</dbReference>
<gene>
    <name evidence="1" type="ORF">BBV17_25250</name>
</gene>
<sequence>MFNIFIMISTVFTLSVLGFLAVAKKRMDNNEPIAGWKRKQYLKEQQEAENGYSEVADKKSKPEKPSGESLKDLIGLKDIKYGIFEKSKNEYSLIIATDFVNFDLLNASERQSIILGYQSLFRVINFPVQILGQAVRQDLRKEEVRFKENLEAVNPQTREYNERVISHIKSRTINDFRLTRNVFYVVSYIYEPSKMGKLTAAQKERKIAETLYQQAVIVQKMLARAKIESEILDSLEAMEVLKRALNRDRMLVHPIESVVQNGKEKITSFITADPTTLPGFDELVQDIGEVMDNYETVQEETAGVSEAS</sequence>
<comment type="caution">
    <text evidence="1">The sequence shown here is derived from an EMBL/GenBank/DDBJ whole genome shotgun (WGS) entry which is preliminary data.</text>
</comment>
<dbReference type="EMBL" id="MBRJ01000040">
    <property type="protein sequence ID" value="OHX44810.1"/>
    <property type="molecule type" value="Genomic_DNA"/>
</dbReference>
<evidence type="ECO:0000313" key="2">
    <source>
        <dbReference type="Proteomes" id="UP000180194"/>
    </source>
</evidence>
<evidence type="ECO:0000313" key="1">
    <source>
        <dbReference type="EMBL" id="OHX44810.1"/>
    </source>
</evidence>